<name>A0ABY4GQR0_9BACI</name>
<gene>
    <name evidence="4" type="ORF">MUN87_07580</name>
</gene>
<evidence type="ECO:0000313" key="4">
    <source>
        <dbReference type="EMBL" id="UOQ86738.1"/>
    </source>
</evidence>
<feature type="domain" description="Nudix hydrolase" evidence="3">
    <location>
        <begin position="40"/>
        <end position="169"/>
    </location>
</feature>
<dbReference type="PROSITE" id="PS00893">
    <property type="entry name" value="NUDIX_BOX"/>
    <property type="match status" value="1"/>
</dbReference>
<proteinExistence type="predicted"/>
<dbReference type="Gene3D" id="3.90.79.10">
    <property type="entry name" value="Nucleoside Triphosphate Pyrophosphohydrolase"/>
    <property type="match status" value="1"/>
</dbReference>
<dbReference type="InterPro" id="IPR015797">
    <property type="entry name" value="NUDIX_hydrolase-like_dom_sf"/>
</dbReference>
<dbReference type="InterPro" id="IPR020084">
    <property type="entry name" value="NUDIX_hydrolase_CS"/>
</dbReference>
<evidence type="ECO:0000259" key="3">
    <source>
        <dbReference type="PROSITE" id="PS51462"/>
    </source>
</evidence>
<comment type="cofactor">
    <cofactor evidence="1">
        <name>Mg(2+)</name>
        <dbReference type="ChEBI" id="CHEBI:18420"/>
    </cofactor>
</comment>
<sequence length="179" mass="20857">MANNDWKINQSTTTQVDRFKITIDEVLLANQQTHQFSYVQFRDGVCILAITEDDHVLMLKQYRHPLHSIELEFPAGMIEEEEDPLMAAKRELLEETGYQSNQWIALDYFYPSAGSTTEKIHLFLATDTVRIAEQELEELEEIELEKVPIDQFYQLVENGQFRHGAGLACWARYLSMVRN</sequence>
<dbReference type="GO" id="GO:0016787">
    <property type="term" value="F:hydrolase activity"/>
    <property type="evidence" value="ECO:0007669"/>
    <property type="project" value="UniProtKB-KW"/>
</dbReference>
<dbReference type="PANTHER" id="PTHR11839">
    <property type="entry name" value="UDP/ADP-SUGAR PYROPHOSPHATASE"/>
    <property type="match status" value="1"/>
</dbReference>
<evidence type="ECO:0000313" key="5">
    <source>
        <dbReference type="Proteomes" id="UP000831537"/>
    </source>
</evidence>
<accession>A0ABY4GQR0</accession>
<dbReference type="Pfam" id="PF00293">
    <property type="entry name" value="NUDIX"/>
    <property type="match status" value="1"/>
</dbReference>
<dbReference type="EMBL" id="CP095071">
    <property type="protein sequence ID" value="UOQ86738.1"/>
    <property type="molecule type" value="Genomic_DNA"/>
</dbReference>
<dbReference type="PROSITE" id="PS51462">
    <property type="entry name" value="NUDIX"/>
    <property type="match status" value="1"/>
</dbReference>
<dbReference type="SUPFAM" id="SSF55811">
    <property type="entry name" value="Nudix"/>
    <property type="match status" value="1"/>
</dbReference>
<keyword evidence="2 4" id="KW-0378">Hydrolase</keyword>
<reference evidence="4 5" key="1">
    <citation type="submission" date="2022-04" db="EMBL/GenBank/DDBJ databases">
        <title>Gracilibacillus sp. isolated from saltern.</title>
        <authorList>
            <person name="Won M."/>
            <person name="Lee C.-M."/>
            <person name="Woen H.-Y."/>
            <person name="Kwon S.-W."/>
        </authorList>
    </citation>
    <scope>NUCLEOTIDE SEQUENCE [LARGE SCALE GENOMIC DNA]</scope>
    <source>
        <strain evidence="4 5">SSPM10-3</strain>
    </source>
</reference>
<evidence type="ECO:0000256" key="1">
    <source>
        <dbReference type="ARBA" id="ARBA00001946"/>
    </source>
</evidence>
<organism evidence="4 5">
    <name type="scientific">Gracilibacillus salinarum</name>
    <dbReference type="NCBI Taxonomy" id="2932255"/>
    <lineage>
        <taxon>Bacteria</taxon>
        <taxon>Bacillati</taxon>
        <taxon>Bacillota</taxon>
        <taxon>Bacilli</taxon>
        <taxon>Bacillales</taxon>
        <taxon>Bacillaceae</taxon>
        <taxon>Gracilibacillus</taxon>
    </lineage>
</organism>
<dbReference type="CDD" id="cd03424">
    <property type="entry name" value="NUDIX_ADPRase_Nudt5_UGPPase_Nudt14"/>
    <property type="match status" value="1"/>
</dbReference>
<dbReference type="RefSeq" id="WP_244747100.1">
    <property type="nucleotide sequence ID" value="NZ_CP095071.1"/>
</dbReference>
<dbReference type="InterPro" id="IPR000086">
    <property type="entry name" value="NUDIX_hydrolase_dom"/>
</dbReference>
<protein>
    <submittedName>
        <fullName evidence="4">NUDIX hydrolase</fullName>
    </submittedName>
</protein>
<dbReference type="Proteomes" id="UP000831537">
    <property type="component" value="Chromosome"/>
</dbReference>
<evidence type="ECO:0000256" key="2">
    <source>
        <dbReference type="ARBA" id="ARBA00022801"/>
    </source>
</evidence>
<keyword evidence="5" id="KW-1185">Reference proteome</keyword>
<dbReference type="PANTHER" id="PTHR11839:SF18">
    <property type="entry name" value="NUDIX HYDROLASE DOMAIN-CONTAINING PROTEIN"/>
    <property type="match status" value="1"/>
</dbReference>